<dbReference type="Proteomes" id="UP000518300">
    <property type="component" value="Unassembled WGS sequence"/>
</dbReference>
<name>A0A848LZJ9_9BACT</name>
<feature type="region of interest" description="Disordered" evidence="1">
    <location>
        <begin position="192"/>
        <end position="236"/>
    </location>
</feature>
<organism evidence="3 4">
    <name type="scientific">Pyxidicoccus fallax</name>
    <dbReference type="NCBI Taxonomy" id="394095"/>
    <lineage>
        <taxon>Bacteria</taxon>
        <taxon>Pseudomonadati</taxon>
        <taxon>Myxococcota</taxon>
        <taxon>Myxococcia</taxon>
        <taxon>Myxococcales</taxon>
        <taxon>Cystobacterineae</taxon>
        <taxon>Myxococcaceae</taxon>
        <taxon>Pyxidicoccus</taxon>
    </lineage>
</organism>
<dbReference type="EMBL" id="JABBJJ010000643">
    <property type="protein sequence ID" value="NMO23515.1"/>
    <property type="molecule type" value="Genomic_DNA"/>
</dbReference>
<accession>A0A848LZJ9</accession>
<keyword evidence="2" id="KW-0812">Transmembrane</keyword>
<evidence type="ECO:0000256" key="2">
    <source>
        <dbReference type="SAM" id="Phobius"/>
    </source>
</evidence>
<feature type="compositionally biased region" description="Low complexity" evidence="1">
    <location>
        <begin position="224"/>
        <end position="236"/>
    </location>
</feature>
<feature type="transmembrane region" description="Helical" evidence="2">
    <location>
        <begin position="254"/>
        <end position="274"/>
    </location>
</feature>
<feature type="transmembrane region" description="Helical" evidence="2">
    <location>
        <begin position="311"/>
        <end position="329"/>
    </location>
</feature>
<keyword evidence="2" id="KW-0472">Membrane</keyword>
<dbReference type="AlphaFoldDB" id="A0A848LZJ9"/>
<keyword evidence="4" id="KW-1185">Reference proteome</keyword>
<keyword evidence="2" id="KW-1133">Transmembrane helix</keyword>
<proteinExistence type="predicted"/>
<evidence type="ECO:0000313" key="4">
    <source>
        <dbReference type="Proteomes" id="UP000518300"/>
    </source>
</evidence>
<gene>
    <name evidence="3" type="ORF">HG543_52975</name>
</gene>
<feature type="compositionally biased region" description="Pro residues" evidence="1">
    <location>
        <begin position="196"/>
        <end position="214"/>
    </location>
</feature>
<comment type="caution">
    <text evidence="3">The sequence shown here is derived from an EMBL/GenBank/DDBJ whole genome shotgun (WGS) entry which is preliminary data.</text>
</comment>
<sequence>MFSHRGDEWTAPPSRSIAVIPNLARSACQGESDCVWTSLLAALLLATPAPAASSQAPITVLVAPPDASGAPSHVVEFAQEHVSEQLKSRGMAVIRVEDVTRKLTPSKRRALLRCNRTEPTCIRSLGTTGKSEVVLVAELGQFLSGYRVGARMYSSKDGSLITEHLIPGVREDQLLDALTQSLEVVVPRTRTALRGTPPPMPPMKDVPPPGVTPPPRKETPTAPPATVTPTPTTPPEVVVKQETDAPRAHPLRRWAWLPAAGGVALAGVGTLFYLQAGDKYDELDEGGTGTPIRDAAGVASSGRRAQTLSRVAFGLAGASLVTGAVMYLLPGDAPPKVQPTATVVPGGGMVGLSGTLP</sequence>
<reference evidence="3 4" key="1">
    <citation type="submission" date="2020-04" db="EMBL/GenBank/DDBJ databases">
        <title>Draft genome of Pyxidicoccus fallax type strain.</title>
        <authorList>
            <person name="Whitworth D.E."/>
        </authorList>
    </citation>
    <scope>NUCLEOTIDE SEQUENCE [LARGE SCALE GENOMIC DNA]</scope>
    <source>
        <strain evidence="3 4">DSM 14698</strain>
    </source>
</reference>
<evidence type="ECO:0000313" key="3">
    <source>
        <dbReference type="EMBL" id="NMO23515.1"/>
    </source>
</evidence>
<evidence type="ECO:0000256" key="1">
    <source>
        <dbReference type="SAM" id="MobiDB-lite"/>
    </source>
</evidence>
<protein>
    <submittedName>
        <fullName evidence="3">Uncharacterized protein</fullName>
    </submittedName>
</protein>